<dbReference type="SUPFAM" id="SSF52540">
    <property type="entry name" value="P-loop containing nucleoside triphosphate hydrolases"/>
    <property type="match status" value="1"/>
</dbReference>
<dbReference type="NCBIfam" id="TIGR00475">
    <property type="entry name" value="selB"/>
    <property type="match status" value="1"/>
</dbReference>
<evidence type="ECO:0000256" key="3">
    <source>
        <dbReference type="ARBA" id="ARBA00022490"/>
    </source>
</evidence>
<evidence type="ECO:0000256" key="7">
    <source>
        <dbReference type="ARBA" id="ARBA00025526"/>
    </source>
</evidence>
<evidence type="ECO:0000256" key="6">
    <source>
        <dbReference type="ARBA" id="ARBA00023134"/>
    </source>
</evidence>
<dbReference type="PROSITE" id="PS00301">
    <property type="entry name" value="G_TR_1"/>
    <property type="match status" value="1"/>
</dbReference>
<dbReference type="PANTHER" id="PTHR43721:SF22">
    <property type="entry name" value="ELONGATION FACTOR TU, MITOCHONDRIAL"/>
    <property type="match status" value="1"/>
</dbReference>
<evidence type="ECO:0000256" key="5">
    <source>
        <dbReference type="ARBA" id="ARBA00022917"/>
    </source>
</evidence>
<name>A0ABT0DBE4_9HYPH</name>
<dbReference type="Pfam" id="PF00009">
    <property type="entry name" value="GTP_EFTU"/>
    <property type="match status" value="1"/>
</dbReference>
<dbReference type="InterPro" id="IPR015190">
    <property type="entry name" value="Elong_fac_SelB-wing-hlx_typ-2"/>
</dbReference>
<proteinExistence type="predicted"/>
<protein>
    <recommendedName>
        <fullName evidence="2">Selenocysteine-specific elongation factor</fullName>
    </recommendedName>
    <alternativeName>
        <fullName evidence="8">SelB translation factor</fullName>
    </alternativeName>
</protein>
<organism evidence="10 11">
    <name type="scientific">Ancylobacter crimeensis</name>
    <dbReference type="NCBI Taxonomy" id="2579147"/>
    <lineage>
        <taxon>Bacteria</taxon>
        <taxon>Pseudomonadati</taxon>
        <taxon>Pseudomonadota</taxon>
        <taxon>Alphaproteobacteria</taxon>
        <taxon>Hyphomicrobiales</taxon>
        <taxon>Xanthobacteraceae</taxon>
        <taxon>Ancylobacter</taxon>
    </lineage>
</organism>
<keyword evidence="3" id="KW-0963">Cytoplasm</keyword>
<dbReference type="InterPro" id="IPR057335">
    <property type="entry name" value="Beta-barrel_SelB"/>
</dbReference>
<evidence type="ECO:0000256" key="2">
    <source>
        <dbReference type="ARBA" id="ARBA00015953"/>
    </source>
</evidence>
<dbReference type="InterPro" id="IPR009001">
    <property type="entry name" value="Transl_elong_EF1A/Init_IF2_C"/>
</dbReference>
<dbReference type="CDD" id="cd04171">
    <property type="entry name" value="SelB"/>
    <property type="match status" value="1"/>
</dbReference>
<comment type="function">
    <text evidence="7">Translation factor necessary for the incorporation of selenocysteine into proteins. It probably replaces EF-Tu for the insertion of selenocysteine directed by the UGA codon. SelB binds GTP and GDP.</text>
</comment>
<keyword evidence="6" id="KW-0342">GTP-binding</keyword>
<evidence type="ECO:0000256" key="8">
    <source>
        <dbReference type="ARBA" id="ARBA00031615"/>
    </source>
</evidence>
<dbReference type="Gene3D" id="3.40.50.300">
    <property type="entry name" value="P-loop containing nucleotide triphosphate hydrolases"/>
    <property type="match status" value="1"/>
</dbReference>
<dbReference type="InterPro" id="IPR031157">
    <property type="entry name" value="G_TR_CS"/>
</dbReference>
<dbReference type="Pfam" id="PF09107">
    <property type="entry name" value="WHD_3rd_SelB"/>
    <property type="match status" value="1"/>
</dbReference>
<keyword evidence="5" id="KW-0648">Protein biosynthesis</keyword>
<dbReference type="InterPro" id="IPR009000">
    <property type="entry name" value="Transl_B-barrel_sf"/>
</dbReference>
<dbReference type="Gene3D" id="1.10.10.10">
    <property type="entry name" value="Winged helix-like DNA-binding domain superfamily/Winged helix DNA-binding domain"/>
    <property type="match status" value="3"/>
</dbReference>
<dbReference type="Proteomes" id="UP001203284">
    <property type="component" value="Unassembled WGS sequence"/>
</dbReference>
<dbReference type="InterPro" id="IPR036388">
    <property type="entry name" value="WH-like_DNA-bd_sf"/>
</dbReference>
<dbReference type="SUPFAM" id="SSF50465">
    <property type="entry name" value="EF-Tu/eEF-1alpha/eIF2-gamma C-terminal domain"/>
    <property type="match status" value="1"/>
</dbReference>
<dbReference type="EMBL" id="JALKCH010000005">
    <property type="protein sequence ID" value="MCK0197194.1"/>
    <property type="molecule type" value="Genomic_DNA"/>
</dbReference>
<dbReference type="RefSeq" id="WP_247028811.1">
    <property type="nucleotide sequence ID" value="NZ_JALKCH010000005.1"/>
</dbReference>
<dbReference type="PANTHER" id="PTHR43721">
    <property type="entry name" value="ELONGATION FACTOR TU-RELATED"/>
    <property type="match status" value="1"/>
</dbReference>
<dbReference type="InterPro" id="IPR000795">
    <property type="entry name" value="T_Tr_GTP-bd_dom"/>
</dbReference>
<comment type="caution">
    <text evidence="10">The sequence shown here is derived from an EMBL/GenBank/DDBJ whole genome shotgun (WGS) entry which is preliminary data.</text>
</comment>
<dbReference type="InterPro" id="IPR004535">
    <property type="entry name" value="Transl_elong_SelB"/>
</dbReference>
<evidence type="ECO:0000259" key="9">
    <source>
        <dbReference type="PROSITE" id="PS51722"/>
    </source>
</evidence>
<dbReference type="InterPro" id="IPR036390">
    <property type="entry name" value="WH_DNA-bd_sf"/>
</dbReference>
<evidence type="ECO:0000313" key="11">
    <source>
        <dbReference type="Proteomes" id="UP001203284"/>
    </source>
</evidence>
<keyword evidence="11" id="KW-1185">Reference proteome</keyword>
<dbReference type="Pfam" id="PF03144">
    <property type="entry name" value="GTP_EFTU_D2"/>
    <property type="match status" value="1"/>
</dbReference>
<reference evidence="10 11" key="1">
    <citation type="submission" date="2022-04" db="EMBL/GenBank/DDBJ databases">
        <authorList>
            <person name="Grouzdev D.S."/>
            <person name="Pantiukh K.S."/>
            <person name="Krutkina M.S."/>
        </authorList>
    </citation>
    <scope>NUCLEOTIDE SEQUENCE [LARGE SCALE GENOMIC DNA]</scope>
    <source>
        <strain evidence="10 11">6x-1</strain>
    </source>
</reference>
<feature type="domain" description="Tr-type G" evidence="9">
    <location>
        <begin position="1"/>
        <end position="169"/>
    </location>
</feature>
<sequence>MIVGTAGHIDHGKTTLVRALTGVDTDRLKEEKARGISIDLGFAYLPTEAGVLGFVDVPGHERFIHTMLAGASSIDVALLVVAADDGVMPQTREHLALLDLLGITEGLVVLTKADLADDTRRAEVAAAIEALLADTGLAGAPVLAVSATAGQGIPELKARLVEMAARRAARNAEGRFRLAVDRSFSLPGAGTVVTGTVLSGVVRVDDRVMVSPAGLPARIRSIHAQNCPAAEGRAGERCALNLAGDGITPDRVGRGDVVLAPSLHAPTDRLDATLAVLGTEPRPIGTWFPVRFHHGATETGARLVPLDGETIAPGVTARVQIVLDHPIAAAVGDRYVVRDTSAQRTVGGGRLLDLRPPARKRRGPGRLAQLDALALAQPDEALGALFGISPFFVEIDAFTRDHALCESAADVLAGALDLVLLPPAQERVALAAARFETVRRDVVATLETFHGENPDLPGMGIEKLRLALTPRLPKVAFIGALRMFATAGAVVIDGAWLRLPEHEVRLTAGDKALWEAIAPLLDGEGRYRPPRVRDIAGLIGSEEPEVRRLMKLLARMGRVDEVAHDHFFRRSTVAHLVAMVGELAAQGEKEAFTAAGFRDRIEREELDAGRPQVGRKVAIQILEFLDRHGVTLRRGDLRRINPHRLDLFGASPQEVGEVRDRPAAE</sequence>
<dbReference type="SUPFAM" id="SSF50447">
    <property type="entry name" value="Translation proteins"/>
    <property type="match status" value="1"/>
</dbReference>
<evidence type="ECO:0000256" key="4">
    <source>
        <dbReference type="ARBA" id="ARBA00022741"/>
    </source>
</evidence>
<dbReference type="InterPro" id="IPR027417">
    <property type="entry name" value="P-loop_NTPase"/>
</dbReference>
<dbReference type="PROSITE" id="PS51722">
    <property type="entry name" value="G_TR_2"/>
    <property type="match status" value="1"/>
</dbReference>
<dbReference type="Gene3D" id="2.40.30.10">
    <property type="entry name" value="Translation factors"/>
    <property type="match status" value="1"/>
</dbReference>
<evidence type="ECO:0000313" key="10">
    <source>
        <dbReference type="EMBL" id="MCK0197194.1"/>
    </source>
</evidence>
<dbReference type="CDD" id="cd15491">
    <property type="entry name" value="selB_III"/>
    <property type="match status" value="1"/>
</dbReference>
<dbReference type="GO" id="GO:0003746">
    <property type="term" value="F:translation elongation factor activity"/>
    <property type="evidence" value="ECO:0007669"/>
    <property type="project" value="UniProtKB-KW"/>
</dbReference>
<gene>
    <name evidence="10" type="primary">selB</name>
    <name evidence="10" type="ORF">MWN34_09740</name>
</gene>
<dbReference type="Pfam" id="PF09106">
    <property type="entry name" value="WHD_2nd_SelB"/>
    <property type="match status" value="1"/>
</dbReference>
<dbReference type="InterPro" id="IPR050055">
    <property type="entry name" value="EF-Tu_GTPase"/>
</dbReference>
<accession>A0ABT0DBE4</accession>
<dbReference type="Pfam" id="PF25461">
    <property type="entry name" value="Beta-barrel_SelB"/>
    <property type="match status" value="1"/>
</dbReference>
<keyword evidence="4" id="KW-0547">Nucleotide-binding</keyword>
<dbReference type="InterPro" id="IPR004161">
    <property type="entry name" value="EFTu-like_2"/>
</dbReference>
<dbReference type="SUPFAM" id="SSF46785">
    <property type="entry name" value="Winged helix' DNA-binding domain"/>
    <property type="match status" value="3"/>
</dbReference>
<comment type="subcellular location">
    <subcellularLocation>
        <location evidence="1">Cytoplasm</location>
    </subcellularLocation>
</comment>
<evidence type="ECO:0000256" key="1">
    <source>
        <dbReference type="ARBA" id="ARBA00004496"/>
    </source>
</evidence>
<keyword evidence="10" id="KW-0251">Elongation factor</keyword>
<dbReference type="InterPro" id="IPR015191">
    <property type="entry name" value="SelB_WHD4"/>
</dbReference>